<dbReference type="Proteomes" id="UP001519345">
    <property type="component" value="Unassembled WGS sequence"/>
</dbReference>
<protein>
    <submittedName>
        <fullName evidence="1">Methyl-accepting chemotaxis protein</fullName>
    </submittedName>
</protein>
<gene>
    <name evidence="1" type="ORF">J2Z83_001382</name>
</gene>
<accession>A0ABS4IEJ7</accession>
<keyword evidence="2" id="KW-1185">Reference proteome</keyword>
<evidence type="ECO:0000313" key="2">
    <source>
        <dbReference type="Proteomes" id="UP001519345"/>
    </source>
</evidence>
<dbReference type="Gene3D" id="1.10.287.950">
    <property type="entry name" value="Methyl-accepting chemotaxis protein"/>
    <property type="match status" value="1"/>
</dbReference>
<reference evidence="1 2" key="1">
    <citation type="submission" date="2021-03" db="EMBL/GenBank/DDBJ databases">
        <title>Genomic Encyclopedia of Type Strains, Phase IV (KMG-IV): sequencing the most valuable type-strain genomes for metagenomic binning, comparative biology and taxonomic classification.</title>
        <authorList>
            <person name="Goeker M."/>
        </authorList>
    </citation>
    <scope>NUCLEOTIDE SEQUENCE [LARGE SCALE GENOMIC DNA]</scope>
    <source>
        <strain evidence="1 2">DSM 25609</strain>
    </source>
</reference>
<evidence type="ECO:0000313" key="1">
    <source>
        <dbReference type="EMBL" id="MBP1969278.1"/>
    </source>
</evidence>
<sequence length="66" mass="7472">MARRNKEQVTEGLEMVEKRGKNFESILDAVEDVDQETQLLTALSKRMSQIMENVNTSVTEVSKTAN</sequence>
<organism evidence="1 2">
    <name type="scientific">Virgibacillus natechei</name>
    <dbReference type="NCBI Taxonomy" id="1216297"/>
    <lineage>
        <taxon>Bacteria</taxon>
        <taxon>Bacillati</taxon>
        <taxon>Bacillota</taxon>
        <taxon>Bacilli</taxon>
        <taxon>Bacillales</taxon>
        <taxon>Bacillaceae</taxon>
        <taxon>Virgibacillus</taxon>
    </lineage>
</organism>
<comment type="caution">
    <text evidence="1">The sequence shown here is derived from an EMBL/GenBank/DDBJ whole genome shotgun (WGS) entry which is preliminary data.</text>
</comment>
<name>A0ABS4IEJ7_9BACI</name>
<proteinExistence type="predicted"/>
<dbReference type="EMBL" id="JAGGKX010000005">
    <property type="protein sequence ID" value="MBP1969278.1"/>
    <property type="molecule type" value="Genomic_DNA"/>
</dbReference>
<dbReference type="SUPFAM" id="SSF58104">
    <property type="entry name" value="Methyl-accepting chemotaxis protein (MCP) signaling domain"/>
    <property type="match status" value="1"/>
</dbReference>